<sequence>MPESAAYSYNGERIFPIFPSRYHSPPLCLLIDIQIELYQLRRNSLKELIQYYLPEEEEEFDEMYANAFSFTSSGKIFGLFCDQYCSYPDSMLSFIQFLTNVKQTLILQNINYTSGKPTISNANRSCHRYVSPIELYVGSQVTFSNSFDIPFLFAALCSGLTQSERIAYETNMFFYRPLFGTSPSCSLIFKDCRGIMIPRDLDYHLYEAVYASSIQNTMYVDDEQLELIVHAEIEQSRREKDLTRVKLESYMPIKWQKPIKGACLSGSGSNIIFNIPHWSNIIFKRPSGKSHILTLTSCVYHKCGEHEMLMSLPSCFFHSQGGSAIVNRKWNLSYPCCYHCPRDNARLNPVKYFDFITAHGLHGKHIQGSMLGLSKEFKEKHENFSKVALQSFSPTINPEILDSLKTIRSWYLLEDENLERFNQSLIAQGIELYSDVYGEMLAKTYTPFSFVSGFQLYAMMVTDGAALKRPSLENELLVSVKNAGYSWSHISNINFSFTYAIYSTFLPIIYSKMSSDLSTLAYCLDYLTVDLFRYCFRSFVCNNTRFSTEIIFPYSSLFASDDKEIQCLMKRMLYISSNFIGGLTIPIQCLPFIRDSVSQFRALLSIDSRDFNSTPSDLVDIALLSIDSRDFNSTPSDLVDMFRVFAQIPTMNQMYFHNVLILDGAENWIKSRYSLLGIDDSVSDRESCVLPVLSDELLSEPSDKLALPIYANESGHLFSKEGKYHLPTKKPFHSQVPMWNLCVHKDSPFENLEEFRLWDIHPVNIRSFINLLLILQQILIDAKKIKMLLVSKFPRGISVESLQRIDWNFVGNSPSLG</sequence>
<keyword evidence="2" id="KW-1185">Reference proteome</keyword>
<dbReference type="Proteomes" id="UP001057375">
    <property type="component" value="Unassembled WGS sequence"/>
</dbReference>
<comment type="caution">
    <text evidence="1">The sequence shown here is derived from an EMBL/GenBank/DDBJ whole genome shotgun (WGS) entry which is preliminary data.</text>
</comment>
<reference evidence="1" key="1">
    <citation type="submission" date="2022-03" db="EMBL/GenBank/DDBJ databases">
        <title>Draft genome sequence of Aduncisulcus paluster, a free-living microaerophilic Fornicata.</title>
        <authorList>
            <person name="Yuyama I."/>
            <person name="Kume K."/>
            <person name="Tamura T."/>
            <person name="Inagaki Y."/>
            <person name="Hashimoto T."/>
        </authorList>
    </citation>
    <scope>NUCLEOTIDE SEQUENCE</scope>
    <source>
        <strain evidence="1">NY0171</strain>
    </source>
</reference>
<name>A0ABQ5JYG8_9EUKA</name>
<gene>
    <name evidence="1" type="ORF">ADUPG1_011048</name>
</gene>
<dbReference type="EMBL" id="BQXS01011823">
    <property type="protein sequence ID" value="GKT17151.1"/>
    <property type="molecule type" value="Genomic_DNA"/>
</dbReference>
<evidence type="ECO:0000313" key="1">
    <source>
        <dbReference type="EMBL" id="GKT17151.1"/>
    </source>
</evidence>
<organism evidence="1 2">
    <name type="scientific">Aduncisulcus paluster</name>
    <dbReference type="NCBI Taxonomy" id="2918883"/>
    <lineage>
        <taxon>Eukaryota</taxon>
        <taxon>Metamonada</taxon>
        <taxon>Carpediemonas-like organisms</taxon>
        <taxon>Aduncisulcus</taxon>
    </lineage>
</organism>
<evidence type="ECO:0000313" key="2">
    <source>
        <dbReference type="Proteomes" id="UP001057375"/>
    </source>
</evidence>
<accession>A0ABQ5JYG8</accession>
<proteinExistence type="predicted"/>
<protein>
    <submittedName>
        <fullName evidence="1">Uncharacterized protein</fullName>
    </submittedName>
</protein>